<dbReference type="InterPro" id="IPR049349">
    <property type="entry name" value="DUF2264_N"/>
</dbReference>
<evidence type="ECO:0000313" key="3">
    <source>
        <dbReference type="Proteomes" id="UP001600943"/>
    </source>
</evidence>
<proteinExistence type="predicted"/>
<dbReference type="PANTHER" id="PTHR35339">
    <property type="entry name" value="LINALOOL DEHYDRATASE_ISOMERASE DOMAIN-CONTAINING PROTEIN"/>
    <property type="match status" value="1"/>
</dbReference>
<evidence type="ECO:0000313" key="2">
    <source>
        <dbReference type="EMBL" id="GAA6407640.1"/>
    </source>
</evidence>
<dbReference type="PANTHER" id="PTHR35339:SF4">
    <property type="entry name" value="LINALOOL DEHYDRATASE_ISOMERASE DOMAIN-CONTAINING PROTEIN"/>
    <property type="match status" value="1"/>
</dbReference>
<comment type="caution">
    <text evidence="2">The sequence shown here is derived from an EMBL/GenBank/DDBJ whole genome shotgun (WGS) entry which is preliminary data.</text>
</comment>
<dbReference type="Proteomes" id="UP001600943">
    <property type="component" value="Unassembled WGS sequence"/>
</dbReference>
<reference evidence="2 3" key="1">
    <citation type="submission" date="2024-04" db="EMBL/GenBank/DDBJ databases">
        <title>Defined microbial consortia suppress multidrug-resistant proinflammatory Enterobacteriaceae via ecological control.</title>
        <authorList>
            <person name="Furuichi M."/>
            <person name="Kawaguchi T."/>
            <person name="Pust M."/>
            <person name="Yasuma K."/>
            <person name="Plichta D."/>
            <person name="Hasegawa N."/>
            <person name="Ohya T."/>
            <person name="Bhattarai S."/>
            <person name="Sasajima S."/>
            <person name="Aoto Y."/>
            <person name="Tuganbaev T."/>
            <person name="Yaginuma M."/>
            <person name="Ueda M."/>
            <person name="Okahashi N."/>
            <person name="Amafuji K."/>
            <person name="Kiridooshi Y."/>
            <person name="Sugita K."/>
            <person name="Strazar M."/>
            <person name="Skelly A."/>
            <person name="Suda W."/>
            <person name="Hattori M."/>
            <person name="Nakamoto N."/>
            <person name="Caballero S."/>
            <person name="Norman J."/>
            <person name="Olle B."/>
            <person name="Tanoue T."/>
            <person name="Arita M."/>
            <person name="Bucci V."/>
            <person name="Atarashi K."/>
            <person name="Xavier R."/>
            <person name="Honda K."/>
        </authorList>
    </citation>
    <scope>NUCLEOTIDE SEQUENCE [LARGE SCALE GENOMIC DNA]</scope>
    <source>
        <strain evidence="3">k04-0078-D8-1</strain>
    </source>
</reference>
<dbReference type="Pfam" id="PF10022">
    <property type="entry name" value="DUF2264"/>
    <property type="match status" value="1"/>
</dbReference>
<keyword evidence="3" id="KW-1185">Reference proteome</keyword>
<sequence length="697" mass="80741">MVGDQRMIFQPKTVDYERSPYTGLIRESWLEAAEYLLTGIFQNIKSEDAPIVMPRKETTITYPHINAAEKILEAERRAEIFEGLARSFFIAAPLVDNKPDIVVSGYNIREYYKKQILRICTKDDELYVGTYEDLQELTDHEDPFRAFQQTVETCALVICLWISREKIWDTYTKKEKDKIAGFISSFAHANTVPQNWRLFNMLDMAFLHMEGYPIREDIMLDHAQSVLNYYVGDGWYRDGHSFDYYSCWAFNVYGPLWNLWYGYEHMPEIAGKFERNSNQLMMTYPDFFDRDGFTNMWGRSNIYRNAATSAFDANMFLQNPSVNPGVARRISSGSLLQFLTREDFLFEGIPTLGFYGTFSPLVQAYSCAESPLWLGKAFLCLHLPAEHPFWTAKEENGTWEVMEENEVKETVLDGPALCFTNHQANGETVLRTGKVVKDRNDDHGMWNYSKLCFNTKYPWEAVPCQKGVKVRNVEAQQYVLKDLASDEVQKANVTFWNGSRGGVLYRRQFFDYNLQKESMWIQAMNLADFPVPHGIFRADKHRLFRRPVAFTLGAYGFPDNGTQIMEKTDGVGKAMILKGRDFTGREKQLAMTIYQGWNELKYVHSEGSDPDSEKSIIVYAETKLDKQYGGFEPYLLLSQVITKESHDDFTEDEIFPVAYLEYDDYRKNGSYGTTVIGLKNGDKKEINFEEMERTLLL</sequence>
<gene>
    <name evidence="2" type="ORF">K040078D81_17570</name>
</gene>
<evidence type="ECO:0000259" key="1">
    <source>
        <dbReference type="Pfam" id="PF10022"/>
    </source>
</evidence>
<feature type="domain" description="DUF2264" evidence="1">
    <location>
        <begin position="26"/>
        <end position="396"/>
    </location>
</feature>
<protein>
    <submittedName>
        <fullName evidence="2">DUF2264 domain-containing protein</fullName>
    </submittedName>
</protein>
<dbReference type="EMBL" id="BAABYW010000001">
    <property type="protein sequence ID" value="GAA6407640.1"/>
    <property type="molecule type" value="Genomic_DNA"/>
</dbReference>
<name>A0ABQ0B865_9FIRM</name>
<dbReference type="InterPro" id="IPR016624">
    <property type="entry name" value="UCP014753"/>
</dbReference>
<accession>A0ABQ0B865</accession>
<organism evidence="2 3">
    <name type="scientific">Blautia hominis</name>
    <dbReference type="NCBI Taxonomy" id="2025493"/>
    <lineage>
        <taxon>Bacteria</taxon>
        <taxon>Bacillati</taxon>
        <taxon>Bacillota</taxon>
        <taxon>Clostridia</taxon>
        <taxon>Lachnospirales</taxon>
        <taxon>Lachnospiraceae</taxon>
        <taxon>Blautia</taxon>
    </lineage>
</organism>